<proteinExistence type="predicted"/>
<evidence type="ECO:0000313" key="1">
    <source>
        <dbReference type="EMBL" id="MEQ2316897.1"/>
    </source>
</evidence>
<accession>A0ABV1AG08</accession>
<gene>
    <name evidence="1" type="ORF">AMECASPLE_037130</name>
</gene>
<dbReference type="EMBL" id="JAHRIP010090788">
    <property type="protein sequence ID" value="MEQ2316897.1"/>
    <property type="molecule type" value="Genomic_DNA"/>
</dbReference>
<protein>
    <submittedName>
        <fullName evidence="1">Uncharacterized protein</fullName>
    </submittedName>
</protein>
<feature type="non-terminal residue" evidence="1">
    <location>
        <position position="1"/>
    </location>
</feature>
<comment type="caution">
    <text evidence="1">The sequence shown here is derived from an EMBL/GenBank/DDBJ whole genome shotgun (WGS) entry which is preliminary data.</text>
</comment>
<reference evidence="1 2" key="1">
    <citation type="submission" date="2021-06" db="EMBL/GenBank/DDBJ databases">
        <authorList>
            <person name="Palmer J.M."/>
        </authorList>
    </citation>
    <scope>NUCLEOTIDE SEQUENCE [LARGE SCALE GENOMIC DNA]</scope>
    <source>
        <strain evidence="1 2">AS_MEX2019</strain>
        <tissue evidence="1">Muscle</tissue>
    </source>
</reference>
<sequence length="94" mass="10595">ENGAEEDEEYQPPGCQLRSALRLVKHKVAPASRKRSTTRLFSRWVSKATPSPGDDSEDMTLSYKLLRFHRSILQDAGLTTLKHGHRSACSKPFL</sequence>
<evidence type="ECO:0000313" key="2">
    <source>
        <dbReference type="Proteomes" id="UP001469553"/>
    </source>
</evidence>
<name>A0ABV1AG08_9TELE</name>
<organism evidence="1 2">
    <name type="scientific">Ameca splendens</name>
    <dbReference type="NCBI Taxonomy" id="208324"/>
    <lineage>
        <taxon>Eukaryota</taxon>
        <taxon>Metazoa</taxon>
        <taxon>Chordata</taxon>
        <taxon>Craniata</taxon>
        <taxon>Vertebrata</taxon>
        <taxon>Euteleostomi</taxon>
        <taxon>Actinopterygii</taxon>
        <taxon>Neopterygii</taxon>
        <taxon>Teleostei</taxon>
        <taxon>Neoteleostei</taxon>
        <taxon>Acanthomorphata</taxon>
        <taxon>Ovalentaria</taxon>
        <taxon>Atherinomorphae</taxon>
        <taxon>Cyprinodontiformes</taxon>
        <taxon>Goodeidae</taxon>
        <taxon>Ameca</taxon>
    </lineage>
</organism>
<keyword evidence="2" id="KW-1185">Reference proteome</keyword>
<dbReference type="Proteomes" id="UP001469553">
    <property type="component" value="Unassembled WGS sequence"/>
</dbReference>